<feature type="domain" description="Myb/SANT-like DNA-binding" evidence="2">
    <location>
        <begin position="107"/>
        <end position="194"/>
    </location>
</feature>
<reference evidence="3 4" key="1">
    <citation type="journal article" date="2017" name="Nat. Ecol. Evol.">
        <title>Scallop genome provides insights into evolution of bilaterian karyotype and development.</title>
        <authorList>
            <person name="Wang S."/>
            <person name="Zhang J."/>
            <person name="Jiao W."/>
            <person name="Li J."/>
            <person name="Xun X."/>
            <person name="Sun Y."/>
            <person name="Guo X."/>
            <person name="Huan P."/>
            <person name="Dong B."/>
            <person name="Zhang L."/>
            <person name="Hu X."/>
            <person name="Sun X."/>
            <person name="Wang J."/>
            <person name="Zhao C."/>
            <person name="Wang Y."/>
            <person name="Wang D."/>
            <person name="Huang X."/>
            <person name="Wang R."/>
            <person name="Lv J."/>
            <person name="Li Y."/>
            <person name="Zhang Z."/>
            <person name="Liu B."/>
            <person name="Lu W."/>
            <person name="Hui Y."/>
            <person name="Liang J."/>
            <person name="Zhou Z."/>
            <person name="Hou R."/>
            <person name="Li X."/>
            <person name="Liu Y."/>
            <person name="Li H."/>
            <person name="Ning X."/>
            <person name="Lin Y."/>
            <person name="Zhao L."/>
            <person name="Xing Q."/>
            <person name="Dou J."/>
            <person name="Li Y."/>
            <person name="Mao J."/>
            <person name="Guo H."/>
            <person name="Dou H."/>
            <person name="Li T."/>
            <person name="Mu C."/>
            <person name="Jiang W."/>
            <person name="Fu Q."/>
            <person name="Fu X."/>
            <person name="Miao Y."/>
            <person name="Liu J."/>
            <person name="Yu Q."/>
            <person name="Li R."/>
            <person name="Liao H."/>
            <person name="Li X."/>
            <person name="Kong Y."/>
            <person name="Jiang Z."/>
            <person name="Chourrout D."/>
            <person name="Li R."/>
            <person name="Bao Z."/>
        </authorList>
    </citation>
    <scope>NUCLEOTIDE SEQUENCE [LARGE SCALE GENOMIC DNA]</scope>
    <source>
        <strain evidence="3 4">PY_sf001</strain>
    </source>
</reference>
<proteinExistence type="predicted"/>
<dbReference type="Gene3D" id="1.10.10.60">
    <property type="entry name" value="Homeodomain-like"/>
    <property type="match status" value="1"/>
</dbReference>
<evidence type="ECO:0000259" key="2">
    <source>
        <dbReference type="Pfam" id="PF13837"/>
    </source>
</evidence>
<feature type="compositionally biased region" description="Polar residues" evidence="1">
    <location>
        <begin position="1"/>
        <end position="23"/>
    </location>
</feature>
<dbReference type="PANTHER" id="PTHR47595:SF1">
    <property type="entry name" value="MYB_SANT-LIKE DNA-BINDING DOMAIN-CONTAINING PROTEIN"/>
    <property type="match status" value="1"/>
</dbReference>
<feature type="region of interest" description="Disordered" evidence="1">
    <location>
        <begin position="272"/>
        <end position="380"/>
    </location>
</feature>
<name>A0A210QN64_MIZYE</name>
<protein>
    <recommendedName>
        <fullName evidence="2">Myb/SANT-like DNA-binding domain-containing protein</fullName>
    </recommendedName>
</protein>
<feature type="compositionally biased region" description="Polar residues" evidence="1">
    <location>
        <begin position="290"/>
        <end position="307"/>
    </location>
</feature>
<feature type="region of interest" description="Disordered" evidence="1">
    <location>
        <begin position="1"/>
        <end position="31"/>
    </location>
</feature>
<dbReference type="PANTHER" id="PTHR47595">
    <property type="entry name" value="HEAT SHOCK 70 KDA PROTEIN 14"/>
    <property type="match status" value="1"/>
</dbReference>
<dbReference type="EMBL" id="NEDP02002754">
    <property type="protein sequence ID" value="OWF50183.1"/>
    <property type="molecule type" value="Genomic_DNA"/>
</dbReference>
<organism evidence="3 4">
    <name type="scientific">Mizuhopecten yessoensis</name>
    <name type="common">Japanese scallop</name>
    <name type="synonym">Patinopecten yessoensis</name>
    <dbReference type="NCBI Taxonomy" id="6573"/>
    <lineage>
        <taxon>Eukaryota</taxon>
        <taxon>Metazoa</taxon>
        <taxon>Spiralia</taxon>
        <taxon>Lophotrochozoa</taxon>
        <taxon>Mollusca</taxon>
        <taxon>Bivalvia</taxon>
        <taxon>Autobranchia</taxon>
        <taxon>Pteriomorphia</taxon>
        <taxon>Pectinida</taxon>
        <taxon>Pectinoidea</taxon>
        <taxon>Pectinidae</taxon>
        <taxon>Mizuhopecten</taxon>
    </lineage>
</organism>
<gene>
    <name evidence="3" type="ORF">KP79_PYT24516</name>
</gene>
<evidence type="ECO:0000313" key="4">
    <source>
        <dbReference type="Proteomes" id="UP000242188"/>
    </source>
</evidence>
<feature type="region of interest" description="Disordered" evidence="1">
    <location>
        <begin position="211"/>
        <end position="239"/>
    </location>
</feature>
<dbReference type="Proteomes" id="UP000242188">
    <property type="component" value="Unassembled WGS sequence"/>
</dbReference>
<comment type="caution">
    <text evidence="3">The sequence shown here is derived from an EMBL/GenBank/DDBJ whole genome shotgun (WGS) entry which is preliminary data.</text>
</comment>
<sequence length="440" mass="49976">MADSELNSRSLQDVGLATSSGKTTGDGCGFDGSDEPVFVKTEIISGEESNDAVSTDLNYYPAKRPRTYYTDNSSNATMTHAQPETQHPMVSSYDDSFDRPLVIVGDSKWTAPATGLLLDLYMQNEDKFNSPHIKKKLLWRKISERLNEAGHMFDSDKCERKFLNLKTTYRYTVDHNLQTGNQKRCAFYDQLDSIFKFQASAEATAFYKENPSNKEDVIDTSSSHHNRPIPPPDRGSVMHAPHPAFPVMKNDASTIHSNAQYMNRLTNAVSGSKASHVSMANRHDPVPVPHQSSPVLSVSTPTENFSRQHFPRFPPAPSHRNVNGPNVNPQHSSNNSHDNNPTRRPPTYVIDDNDRESPELPSSSGRMDESETARFQRGRKRRQTELDYLLATFERYCDEQRDREEKRLKCMKEWHDEEMKVMNRFLDIIQQSIQSGKSSI</sequence>
<dbReference type="AlphaFoldDB" id="A0A210QN64"/>
<accession>A0A210QN64</accession>
<feature type="compositionally biased region" description="Polar residues" evidence="1">
    <location>
        <begin position="320"/>
        <end position="339"/>
    </location>
</feature>
<dbReference type="OrthoDB" id="6346437at2759"/>
<dbReference type="InterPro" id="IPR044822">
    <property type="entry name" value="Myb_DNA-bind_4"/>
</dbReference>
<evidence type="ECO:0000313" key="3">
    <source>
        <dbReference type="EMBL" id="OWF50183.1"/>
    </source>
</evidence>
<dbReference type="Pfam" id="PF13837">
    <property type="entry name" value="Myb_DNA-bind_4"/>
    <property type="match status" value="1"/>
</dbReference>
<keyword evidence="4" id="KW-1185">Reference proteome</keyword>
<evidence type="ECO:0000256" key="1">
    <source>
        <dbReference type="SAM" id="MobiDB-lite"/>
    </source>
</evidence>